<evidence type="ECO:0000256" key="5">
    <source>
        <dbReference type="ARBA" id="ARBA00022917"/>
    </source>
</evidence>
<dbReference type="SUPFAM" id="SSF100950">
    <property type="entry name" value="NagB/RpiA/CoA transferase-like"/>
    <property type="match status" value="1"/>
</dbReference>
<dbReference type="GO" id="GO:0003743">
    <property type="term" value="F:translation initiation factor activity"/>
    <property type="evidence" value="ECO:0007669"/>
    <property type="project" value="UniProtKB-KW"/>
</dbReference>
<gene>
    <name evidence="11" type="ORF">VMCG_09518</name>
</gene>
<organism evidence="11 12">
    <name type="scientific">Cytospora schulzeri</name>
    <dbReference type="NCBI Taxonomy" id="448051"/>
    <lineage>
        <taxon>Eukaryota</taxon>
        <taxon>Fungi</taxon>
        <taxon>Dikarya</taxon>
        <taxon>Ascomycota</taxon>
        <taxon>Pezizomycotina</taxon>
        <taxon>Sordariomycetes</taxon>
        <taxon>Sordariomycetidae</taxon>
        <taxon>Diaporthales</taxon>
        <taxon>Cytosporaceae</taxon>
        <taxon>Cytospora</taxon>
    </lineage>
</organism>
<keyword evidence="4" id="KW-0396">Initiation factor</keyword>
<protein>
    <recommendedName>
        <fullName evidence="6">Translation initiation factor eIF2B subunit beta</fullName>
    </recommendedName>
    <alternativeName>
        <fullName evidence="7">eIF2B GDP-GTP exchange factor subunit beta</fullName>
    </alternativeName>
</protein>
<evidence type="ECO:0000256" key="6">
    <source>
        <dbReference type="ARBA" id="ARBA00044122"/>
    </source>
</evidence>
<evidence type="ECO:0000256" key="8">
    <source>
        <dbReference type="ARBA" id="ARBA00046432"/>
    </source>
</evidence>
<evidence type="ECO:0000256" key="10">
    <source>
        <dbReference type="SAM" id="MobiDB-lite"/>
    </source>
</evidence>
<evidence type="ECO:0000256" key="9">
    <source>
        <dbReference type="RuleBase" id="RU003814"/>
    </source>
</evidence>
<comment type="similarity">
    <text evidence="2 9">Belongs to the eIF-2B alpha/beta/delta subunits family.</text>
</comment>
<evidence type="ECO:0000313" key="12">
    <source>
        <dbReference type="Proteomes" id="UP000283895"/>
    </source>
</evidence>
<keyword evidence="5" id="KW-0648">Protein biosynthesis</keyword>
<dbReference type="InterPro" id="IPR042529">
    <property type="entry name" value="IF_2B-like_C"/>
</dbReference>
<dbReference type="InterPro" id="IPR051855">
    <property type="entry name" value="eIF2B_beta_subunit"/>
</dbReference>
<dbReference type="Gene3D" id="3.40.50.10470">
    <property type="entry name" value="Translation initiation factor eif-2b, domain 2"/>
    <property type="match status" value="1"/>
</dbReference>
<evidence type="ECO:0000256" key="3">
    <source>
        <dbReference type="ARBA" id="ARBA00022490"/>
    </source>
</evidence>
<dbReference type="GO" id="GO:0005829">
    <property type="term" value="C:cytosol"/>
    <property type="evidence" value="ECO:0007669"/>
    <property type="project" value="UniProtKB-SubCell"/>
</dbReference>
<dbReference type="InterPro" id="IPR000649">
    <property type="entry name" value="IF-2B-related"/>
</dbReference>
<evidence type="ECO:0000256" key="4">
    <source>
        <dbReference type="ARBA" id="ARBA00022540"/>
    </source>
</evidence>
<feature type="region of interest" description="Disordered" evidence="10">
    <location>
        <begin position="107"/>
        <end position="156"/>
    </location>
</feature>
<dbReference type="AlphaFoldDB" id="A0A423VFW0"/>
<dbReference type="PANTHER" id="PTHR45859:SF1">
    <property type="entry name" value="TRANSLATION INITIATION FACTOR EIF-2B SUBUNIT BETA"/>
    <property type="match status" value="1"/>
</dbReference>
<dbReference type="InterPro" id="IPR037171">
    <property type="entry name" value="NagB/RpiA_transferase-like"/>
</dbReference>
<proteinExistence type="inferred from homology"/>
<keyword evidence="12" id="KW-1185">Reference proteome</keyword>
<name>A0A423VFW0_9PEZI</name>
<dbReference type="PANTHER" id="PTHR45859">
    <property type="entry name" value="TRANSLATION INITIATION FACTOR EIF-2B SUBUNIT BETA"/>
    <property type="match status" value="1"/>
</dbReference>
<dbReference type="Proteomes" id="UP000283895">
    <property type="component" value="Unassembled WGS sequence"/>
</dbReference>
<comment type="subunit">
    <text evidence="8">Component of the translation initiation factor 2B (eIF2B) complex which is a heterodecamer of two sets of five different subunits: alpha, beta, gamma, delta and epsilon. Subunits alpha, beta and delta comprise a regulatory subcomplex and subunits epsilon and gamma comprise a catalytic subcomplex. Within the complex, the hexameric regulatory complex resides at the center, with the two heterodimeric catalytic subcomplexes bound on opposite sides.</text>
</comment>
<dbReference type="GO" id="GO:0005851">
    <property type="term" value="C:eukaryotic translation initiation factor 2B complex"/>
    <property type="evidence" value="ECO:0007669"/>
    <property type="project" value="TreeGrafter"/>
</dbReference>
<comment type="caution">
    <text evidence="11">The sequence shown here is derived from an EMBL/GenBank/DDBJ whole genome shotgun (WGS) entry which is preliminary data.</text>
</comment>
<evidence type="ECO:0000256" key="1">
    <source>
        <dbReference type="ARBA" id="ARBA00004514"/>
    </source>
</evidence>
<keyword evidence="3" id="KW-0963">Cytoplasm</keyword>
<dbReference type="Pfam" id="PF01008">
    <property type="entry name" value="IF-2B"/>
    <property type="match status" value="1"/>
</dbReference>
<accession>A0A423VFW0</accession>
<evidence type="ECO:0000313" key="11">
    <source>
        <dbReference type="EMBL" id="ROV89831.1"/>
    </source>
</evidence>
<evidence type="ECO:0000256" key="7">
    <source>
        <dbReference type="ARBA" id="ARBA00044228"/>
    </source>
</evidence>
<reference evidence="11 12" key="1">
    <citation type="submission" date="2015-09" db="EMBL/GenBank/DDBJ databases">
        <title>Host preference determinants of Valsa canker pathogens revealed by comparative genomics.</title>
        <authorList>
            <person name="Yin Z."/>
            <person name="Huang L."/>
        </authorList>
    </citation>
    <scope>NUCLEOTIDE SEQUENCE [LARGE SCALE GENOMIC DNA]</scope>
    <source>
        <strain evidence="11 12">03-1</strain>
    </source>
</reference>
<dbReference type="STRING" id="356882.A0A423VFW0"/>
<dbReference type="GO" id="GO:0005085">
    <property type="term" value="F:guanyl-nucleotide exchange factor activity"/>
    <property type="evidence" value="ECO:0007669"/>
    <property type="project" value="TreeGrafter"/>
</dbReference>
<dbReference type="OrthoDB" id="269919at2759"/>
<comment type="subcellular location">
    <subcellularLocation>
        <location evidence="1">Cytoplasm</location>
        <location evidence="1">Cytosol</location>
    </subcellularLocation>
</comment>
<dbReference type="EMBL" id="LKEA01000067">
    <property type="protein sequence ID" value="ROV89831.1"/>
    <property type="molecule type" value="Genomic_DNA"/>
</dbReference>
<sequence>MTVPQKGHAPNLEKFLKSLKGQPIEASIESLVSLLKRRQIAGPEACAVATAHILLHVVAKSKWSSVDQLLDRIKNVGRKLVLARPQELVIGNIVRRVLGLIRDEAEEDRAGNGDDSMSEVSTLPGDEPQAQSNSADASPPHRPPPPPRMGTLTSTGSFHVPQSMFNLLANQPKLDGSPLGSPFGRGSGFSTPMTHAQVANISALRSEVIDGIDEIKDEISQVDDQIAGFAEVQIHPGHHVLVYKPSPTVERFLVTAAKRRKFTVLIAGATPLKPTDEAPCASLRKQLSKFGVNTINIAGTGIMAYMPKVNMVVLGAQAVTANGAVIADGGAAMVARAAREYNKTVIVLGGVFKLCPEDEPDLDALVGAGDPMDFVSYDGHLVDVEVETTSSEYIVPELIDIYITNLGPHSRDHLQGVVADHYKIEDVDFIMQ</sequence>
<evidence type="ECO:0000256" key="2">
    <source>
        <dbReference type="ARBA" id="ARBA00007251"/>
    </source>
</evidence>